<dbReference type="InterPro" id="IPR002823">
    <property type="entry name" value="DUF112_TM"/>
</dbReference>
<organism evidence="3 4">
    <name type="scientific">Ilyobacter polytropus (strain ATCC 51220 / DSM 2926 / LMG 16218 / CuHBu1)</name>
    <dbReference type="NCBI Taxonomy" id="572544"/>
    <lineage>
        <taxon>Bacteria</taxon>
        <taxon>Fusobacteriati</taxon>
        <taxon>Fusobacteriota</taxon>
        <taxon>Fusobacteriia</taxon>
        <taxon>Fusobacteriales</taxon>
        <taxon>Fusobacteriaceae</taxon>
        <taxon>Ilyobacter</taxon>
    </lineage>
</organism>
<feature type="transmembrane region" description="Helical" evidence="1">
    <location>
        <begin position="421"/>
        <end position="450"/>
    </location>
</feature>
<proteinExistence type="predicted"/>
<feature type="transmembrane region" description="Helical" evidence="1">
    <location>
        <begin position="201"/>
        <end position="218"/>
    </location>
</feature>
<keyword evidence="1" id="KW-0472">Membrane</keyword>
<dbReference type="Pfam" id="PF01970">
    <property type="entry name" value="TctA"/>
    <property type="match status" value="1"/>
</dbReference>
<reference evidence="3 4" key="1">
    <citation type="journal article" date="2010" name="Stand. Genomic Sci.">
        <title>Complete genome sequence of Ilyobacter polytropus type strain (CuHbu1).</title>
        <authorList>
            <person name="Sikorski J."/>
            <person name="Chertkov O."/>
            <person name="Lapidus A."/>
            <person name="Nolan M."/>
            <person name="Lucas S."/>
            <person name="Del Rio T.G."/>
            <person name="Tice H."/>
            <person name="Cheng J.F."/>
            <person name="Tapia R."/>
            <person name="Han C."/>
            <person name="Goodwin L."/>
            <person name="Pitluck S."/>
            <person name="Liolios K."/>
            <person name="Ivanova N."/>
            <person name="Mavromatis K."/>
            <person name="Mikhailova N."/>
            <person name="Pati A."/>
            <person name="Chen A."/>
            <person name="Palaniappan K."/>
            <person name="Land M."/>
            <person name="Hauser L."/>
            <person name="Chang Y.J."/>
            <person name="Jeffries C.D."/>
            <person name="Brambilla E."/>
            <person name="Yasawong M."/>
            <person name="Rohde M."/>
            <person name="Pukall R."/>
            <person name="Spring S."/>
            <person name="Goker M."/>
            <person name="Woyke T."/>
            <person name="Bristow J."/>
            <person name="Eisen J.A."/>
            <person name="Markowitz V."/>
            <person name="Hugenholtz P."/>
            <person name="Kyrpides N.C."/>
            <person name="Klenk H.P."/>
        </authorList>
    </citation>
    <scope>NUCLEOTIDE SEQUENCE [LARGE SCALE GENOMIC DNA]</scope>
    <source>
        <strain evidence="4">ATCC 51220 / DSM 2926 / LMG 16218 / CuHBu1</strain>
    </source>
</reference>
<name>E3HAS3_ILYPC</name>
<protein>
    <recommendedName>
        <fullName evidence="2">DUF112 domain-containing protein</fullName>
    </recommendedName>
</protein>
<dbReference type="AlphaFoldDB" id="E3HAS3"/>
<dbReference type="Proteomes" id="UP000006875">
    <property type="component" value="Chromosome"/>
</dbReference>
<evidence type="ECO:0000313" key="3">
    <source>
        <dbReference type="EMBL" id="ADO82074.1"/>
    </source>
</evidence>
<feature type="transmembrane region" description="Helical" evidence="1">
    <location>
        <begin position="471"/>
        <end position="495"/>
    </location>
</feature>
<feature type="transmembrane region" description="Helical" evidence="1">
    <location>
        <begin position="20"/>
        <end position="40"/>
    </location>
</feature>
<feature type="domain" description="DUF112" evidence="2">
    <location>
        <begin position="22"/>
        <end position="446"/>
    </location>
</feature>
<dbReference type="RefSeq" id="WP_013386745.1">
    <property type="nucleotide sequence ID" value="NC_014632.1"/>
</dbReference>
<dbReference type="HOGENOM" id="CLU_022936_2_0_0"/>
<feature type="transmembrane region" description="Helical" evidence="1">
    <location>
        <begin position="47"/>
        <end position="70"/>
    </location>
</feature>
<evidence type="ECO:0000256" key="1">
    <source>
        <dbReference type="SAM" id="Phobius"/>
    </source>
</evidence>
<keyword evidence="4" id="KW-1185">Reference proteome</keyword>
<dbReference type="KEGG" id="ipo:Ilyop_0285"/>
<keyword evidence="1" id="KW-0812">Transmembrane</keyword>
<feature type="transmembrane region" description="Helical" evidence="1">
    <location>
        <begin position="110"/>
        <end position="136"/>
    </location>
</feature>
<dbReference type="EMBL" id="CP002281">
    <property type="protein sequence ID" value="ADO82074.1"/>
    <property type="molecule type" value="Genomic_DNA"/>
</dbReference>
<feature type="transmembrane region" description="Helical" evidence="1">
    <location>
        <begin position="267"/>
        <end position="287"/>
    </location>
</feature>
<keyword evidence="1" id="KW-1133">Transmembrane helix</keyword>
<dbReference type="eggNOG" id="COG3333">
    <property type="taxonomic scope" value="Bacteria"/>
</dbReference>
<feature type="transmembrane region" description="Helical" evidence="1">
    <location>
        <begin position="362"/>
        <end position="386"/>
    </location>
</feature>
<evidence type="ECO:0000259" key="2">
    <source>
        <dbReference type="Pfam" id="PF01970"/>
    </source>
</evidence>
<evidence type="ECO:0000313" key="4">
    <source>
        <dbReference type="Proteomes" id="UP000006875"/>
    </source>
</evidence>
<feature type="transmembrane region" description="Helical" evidence="1">
    <location>
        <begin position="398"/>
        <end position="415"/>
    </location>
</feature>
<dbReference type="PANTHER" id="PTHR35342">
    <property type="entry name" value="TRICARBOXYLIC TRANSPORT PROTEIN"/>
    <property type="match status" value="1"/>
</dbReference>
<feature type="transmembrane region" description="Helical" evidence="1">
    <location>
        <begin position="148"/>
        <end position="165"/>
    </location>
</feature>
<dbReference type="PANTHER" id="PTHR35342:SF5">
    <property type="entry name" value="TRICARBOXYLIC TRANSPORT PROTEIN"/>
    <property type="match status" value="1"/>
</dbReference>
<dbReference type="STRING" id="572544.Ilyop_0285"/>
<accession>E3HAS3</accession>
<gene>
    <name evidence="3" type="ordered locus">Ilyop_0285</name>
</gene>
<sequence length="503" mass="53130">MLDIFSYLMGGFREILTFTNVMWIFFGGIFGSIVGMLPGLGPATGIAVLLPLTFGMNPVTALSTLTAIYYGAMFGGSRASILINTPGDGGAIAATFDGYPMTKNGKAGEALAMSAIASFIGGVIATILMTFLAVSISKVAIKFGPPQYFTLMIFALIATSAISRGNVIKGLFATSLGLMVSTIGADRLTGTVRYTMGIPELYEGIDFLILIIGFYAIGEVYNNYGKILFNHDPSSDAKDSHYDISRVWVSKSEFKECLMPILRSTPLGFFIGILPGAGATISSMLAYSTEKSMSKDPDSFGKGNIVGLAAPEAANNATAVGAMIPMLTLGIPGSGTTAVMLGALMMLGIKPGPMLFTSQPDVAWGVLASMYISNLILAVINIPLASQLVKVLKTPEKILLPLVVALGFIGTYALSFATTDFFIIALCGVIAFFVKKLNIPISSFILALILGSKIETSFRQSMVLSKGSMGIFASDSITIFFIILAVLSLFGPLLLNKMLSNNK</sequence>
<feature type="transmembrane region" description="Helical" evidence="1">
    <location>
        <begin position="329"/>
        <end position="350"/>
    </location>
</feature>